<name>A0A838ZMH4_9FLAO</name>
<protein>
    <submittedName>
        <fullName evidence="1">Uncharacterized protein</fullName>
    </submittedName>
</protein>
<organism evidence="1 2">
    <name type="scientific">Moheibacter lacus</name>
    <dbReference type="NCBI Taxonomy" id="2745851"/>
    <lineage>
        <taxon>Bacteria</taxon>
        <taxon>Pseudomonadati</taxon>
        <taxon>Bacteroidota</taxon>
        <taxon>Flavobacteriia</taxon>
        <taxon>Flavobacteriales</taxon>
        <taxon>Weeksellaceae</taxon>
        <taxon>Moheibacter</taxon>
    </lineage>
</organism>
<comment type="caution">
    <text evidence="1">The sequence shown here is derived from an EMBL/GenBank/DDBJ whole genome shotgun (WGS) entry which is preliminary data.</text>
</comment>
<dbReference type="EMBL" id="JACDZE010000002">
    <property type="protein sequence ID" value="MBA5629734.1"/>
    <property type="molecule type" value="Genomic_DNA"/>
</dbReference>
<reference evidence="1 2" key="1">
    <citation type="submission" date="2020-07" db="EMBL/GenBank/DDBJ databases">
        <title>Moheibacter lacus sp. nov., a member of the family Flavobacteriaceae isolated from freshwater lake sediment.</title>
        <authorList>
            <person name="Liu Y."/>
        </authorList>
    </citation>
    <scope>NUCLEOTIDE SEQUENCE [LARGE SCALE GENOMIC DNA]</scope>
    <source>
        <strain evidence="1 2">BDHS18</strain>
    </source>
</reference>
<dbReference type="Proteomes" id="UP000552241">
    <property type="component" value="Unassembled WGS sequence"/>
</dbReference>
<dbReference type="AlphaFoldDB" id="A0A838ZMH4"/>
<evidence type="ECO:0000313" key="1">
    <source>
        <dbReference type="EMBL" id="MBA5629734.1"/>
    </source>
</evidence>
<sequence length="160" mass="19515">MNKLTKEEKQKELEKYRTLNLATLDYYIESSMLKIKTEDFDSDQHYKSLKPLVEENFEKGRLTRLKQWFRDLTEMMVENEDFEFNKFIKNRTGYDIDIHSKLKKRIERIIKLEKIKTEDEYRDILNIVNNLCQQPTLEKPKLDLLNSMLLDFDNRIRTKK</sequence>
<accession>A0A838ZMH4</accession>
<proteinExistence type="predicted"/>
<keyword evidence="2" id="KW-1185">Reference proteome</keyword>
<evidence type="ECO:0000313" key="2">
    <source>
        <dbReference type="Proteomes" id="UP000552241"/>
    </source>
</evidence>
<gene>
    <name evidence="1" type="ORF">HU137_08125</name>
</gene>